<dbReference type="Proteomes" id="UP000219559">
    <property type="component" value="Unassembled WGS sequence"/>
</dbReference>
<dbReference type="Gene3D" id="3.40.50.880">
    <property type="match status" value="1"/>
</dbReference>
<organism evidence="6 7">
    <name type="scientific">Sediminicola luteus</name>
    <dbReference type="NCBI Taxonomy" id="319238"/>
    <lineage>
        <taxon>Bacteria</taxon>
        <taxon>Pseudomonadati</taxon>
        <taxon>Bacteroidota</taxon>
        <taxon>Flavobacteriia</taxon>
        <taxon>Flavobacteriales</taxon>
        <taxon>Flavobacteriaceae</taxon>
        <taxon>Sediminicola</taxon>
    </lineage>
</organism>
<dbReference type="AlphaFoldDB" id="A0A2A4GED5"/>
<dbReference type="Pfam" id="PF01965">
    <property type="entry name" value="DJ-1_PfpI"/>
    <property type="match status" value="1"/>
</dbReference>
<dbReference type="GO" id="GO:0005737">
    <property type="term" value="C:cytoplasm"/>
    <property type="evidence" value="ECO:0007669"/>
    <property type="project" value="TreeGrafter"/>
</dbReference>
<dbReference type="InterPro" id="IPR002818">
    <property type="entry name" value="DJ-1/PfpI"/>
</dbReference>
<dbReference type="InterPro" id="IPR029062">
    <property type="entry name" value="Class_I_gatase-like"/>
</dbReference>
<dbReference type="Gene3D" id="3.10.450.50">
    <property type="match status" value="1"/>
</dbReference>
<name>A0A2A4GED5_9FLAO</name>
<dbReference type="EMBL" id="NBWU01000001">
    <property type="protein sequence ID" value="PCE66803.1"/>
    <property type="molecule type" value="Genomic_DNA"/>
</dbReference>
<feature type="domain" description="DJ-1/PfpI" evidence="5">
    <location>
        <begin position="169"/>
        <end position="363"/>
    </location>
</feature>
<dbReference type="GO" id="GO:0019243">
    <property type="term" value="P:methylglyoxal catabolic process to D-lactate via S-lactoyl-glutathione"/>
    <property type="evidence" value="ECO:0007669"/>
    <property type="project" value="TreeGrafter"/>
</dbReference>
<evidence type="ECO:0000259" key="5">
    <source>
        <dbReference type="Pfam" id="PF01965"/>
    </source>
</evidence>
<keyword evidence="1" id="KW-0346">Stress response</keyword>
<feature type="chain" id="PRO_5013377053" evidence="4">
    <location>
        <begin position="19"/>
        <end position="372"/>
    </location>
</feature>
<keyword evidence="7" id="KW-1185">Reference proteome</keyword>
<sequence>MKNIFFGVTVFLSFLATAQTDFEQVKQTVDDYIQGTSYTYPDRLKKAFHPESNLYLSQKDNDFWVVPSKEYIAWFAKKEPGTFTKRLGKILQIEVLGDIATAKAEILITPRKLRFVDAFLLKKVGGKWQIIAKTASNGPTEKNGTAVLFFVSNAHTYGDTELGTGNSFAEIAYAYEEFEKAGINVSFVSPDGGAVSLVYINTSDPLQKKYVYDPDLMWALQHTQKPEEVNPKDYSAVYYVGGGSAMFQVPESKAIQQLALRIYEENEGIVAAVCHGTAGIVNLKTKNGDYLFAGKNVSGYPEAYENQSRPHFKTFPFLIQKTIEERGGHFKVSPKGKAHVEVDGRLVTGQNYQSSAGVAQAIIAQLKPLTQQ</sequence>
<dbReference type="InterPro" id="IPR039437">
    <property type="entry name" value="FrzH/put_lumazine-bd"/>
</dbReference>
<dbReference type="Pfam" id="PF12893">
    <property type="entry name" value="Lumazine_bd_2"/>
    <property type="match status" value="1"/>
</dbReference>
<accession>A0A2A4GED5</accession>
<dbReference type="InterPro" id="IPR032710">
    <property type="entry name" value="NTF2-like_dom_sf"/>
</dbReference>
<dbReference type="GO" id="GO:0019172">
    <property type="term" value="F:glyoxalase III activity"/>
    <property type="evidence" value="ECO:0007669"/>
    <property type="project" value="TreeGrafter"/>
</dbReference>
<comment type="caution">
    <text evidence="6">The sequence shown here is derived from an EMBL/GenBank/DDBJ whole genome shotgun (WGS) entry which is preliminary data.</text>
</comment>
<gene>
    <name evidence="6" type="ORF">B7P33_05220</name>
</gene>
<dbReference type="SUPFAM" id="SSF54427">
    <property type="entry name" value="NTF2-like"/>
    <property type="match status" value="1"/>
</dbReference>
<dbReference type="CDD" id="cd03141">
    <property type="entry name" value="GATase1_Hsp31_like"/>
    <property type="match status" value="1"/>
</dbReference>
<reference evidence="6 7" key="1">
    <citation type="submission" date="2017-04" db="EMBL/GenBank/DDBJ databases">
        <title>A new member of the family Flavobacteriaceae isolated from ascidians.</title>
        <authorList>
            <person name="Chen L."/>
        </authorList>
    </citation>
    <scope>NUCLEOTIDE SEQUENCE [LARGE SCALE GENOMIC DNA]</scope>
    <source>
        <strain evidence="6 7">HQA918</strain>
    </source>
</reference>
<keyword evidence="2" id="KW-0456">Lyase</keyword>
<dbReference type="PANTHER" id="PTHR48094:SF11">
    <property type="entry name" value="GLUTATHIONE-INDEPENDENT GLYOXALASE HSP31-RELATED"/>
    <property type="match status" value="1"/>
</dbReference>
<dbReference type="InterPro" id="IPR050325">
    <property type="entry name" value="Prot/Nucl_acid_deglycase"/>
</dbReference>
<evidence type="ECO:0000256" key="2">
    <source>
        <dbReference type="ARBA" id="ARBA00023239"/>
    </source>
</evidence>
<feature type="signal peptide" evidence="4">
    <location>
        <begin position="1"/>
        <end position="18"/>
    </location>
</feature>
<dbReference type="SUPFAM" id="SSF52317">
    <property type="entry name" value="Class I glutamine amidotransferase-like"/>
    <property type="match status" value="1"/>
</dbReference>
<keyword evidence="4" id="KW-0732">Signal</keyword>
<evidence type="ECO:0000256" key="4">
    <source>
        <dbReference type="SAM" id="SignalP"/>
    </source>
</evidence>
<dbReference type="PANTHER" id="PTHR48094">
    <property type="entry name" value="PROTEIN/NUCLEIC ACID DEGLYCASE DJ-1-RELATED"/>
    <property type="match status" value="1"/>
</dbReference>
<evidence type="ECO:0000256" key="3">
    <source>
        <dbReference type="ARBA" id="ARBA00038493"/>
    </source>
</evidence>
<evidence type="ECO:0000313" key="6">
    <source>
        <dbReference type="EMBL" id="PCE66803.1"/>
    </source>
</evidence>
<protein>
    <submittedName>
        <fullName evidence="6">Peptidase</fullName>
    </submittedName>
</protein>
<evidence type="ECO:0000313" key="7">
    <source>
        <dbReference type="Proteomes" id="UP000219559"/>
    </source>
</evidence>
<proteinExistence type="inferred from homology"/>
<comment type="similarity">
    <text evidence="3">Belongs to the peptidase C56 family. HSP31-like subfamily.</text>
</comment>
<evidence type="ECO:0000256" key="1">
    <source>
        <dbReference type="ARBA" id="ARBA00023016"/>
    </source>
</evidence>